<gene>
    <name evidence="1" type="ORF">SAMN05421820_11726</name>
</gene>
<organism evidence="1 2">
    <name type="scientific">Pedobacter steynii</name>
    <dbReference type="NCBI Taxonomy" id="430522"/>
    <lineage>
        <taxon>Bacteria</taxon>
        <taxon>Pseudomonadati</taxon>
        <taxon>Bacteroidota</taxon>
        <taxon>Sphingobacteriia</taxon>
        <taxon>Sphingobacteriales</taxon>
        <taxon>Sphingobacteriaceae</taxon>
        <taxon>Pedobacter</taxon>
    </lineage>
</organism>
<protein>
    <submittedName>
        <fullName evidence="1">Uncharacterized protein</fullName>
    </submittedName>
</protein>
<dbReference type="AlphaFoldDB" id="A0A1H0L1U3"/>
<dbReference type="Proteomes" id="UP000183200">
    <property type="component" value="Unassembled WGS sequence"/>
</dbReference>
<sequence length="292" mass="34213">MTHKSTIKLFLLLFIFSSCSNKEKDKHPEIKNFPEFNSTSKNIHLEQLGTDEEDICRVYPSKDQKRLVVISRLIREDTLKMYRLQVYDTTLNVLKKIDAPELDGLFGTDDLENIYAAKGYFEHGSYQYRPILQMKVTDRPTRSGHSFEIDGKTLFEMPQRGDTLLSFQRKDYNGLFYYMKQAGKVYQILFKNCAYCESKFNADWSISEYRAADNGTNQIIRPYDGLPKGWFQDHSIYYYRIEFAGAAINFKISYTDESQASLLKKVDFAGKTFLFHKETGQQNRKLYFFKKG</sequence>
<keyword evidence="2" id="KW-1185">Reference proteome</keyword>
<accession>A0A1H0L1U3</accession>
<evidence type="ECO:0000313" key="2">
    <source>
        <dbReference type="Proteomes" id="UP000183200"/>
    </source>
</evidence>
<proteinExistence type="predicted"/>
<reference evidence="2" key="1">
    <citation type="submission" date="2016-10" db="EMBL/GenBank/DDBJ databases">
        <authorList>
            <person name="Varghese N."/>
            <person name="Submissions S."/>
        </authorList>
    </citation>
    <scope>NUCLEOTIDE SEQUENCE [LARGE SCALE GENOMIC DNA]</scope>
    <source>
        <strain evidence="2">DSM 19110</strain>
    </source>
</reference>
<name>A0A1H0L1U3_9SPHI</name>
<dbReference type="EMBL" id="FNGY01000017">
    <property type="protein sequence ID" value="SDO62016.1"/>
    <property type="molecule type" value="Genomic_DNA"/>
</dbReference>
<dbReference type="PROSITE" id="PS51257">
    <property type="entry name" value="PROKAR_LIPOPROTEIN"/>
    <property type="match status" value="1"/>
</dbReference>
<evidence type="ECO:0000313" key="1">
    <source>
        <dbReference type="EMBL" id="SDO62016.1"/>
    </source>
</evidence>